<dbReference type="EMBL" id="ASRX01000070">
    <property type="protein sequence ID" value="EYF01849.1"/>
    <property type="molecule type" value="Genomic_DNA"/>
</dbReference>
<evidence type="ECO:0000256" key="1">
    <source>
        <dbReference type="SAM" id="MobiDB-lite"/>
    </source>
</evidence>
<comment type="caution">
    <text evidence="2">The sequence shown here is derived from an EMBL/GenBank/DDBJ whole genome shotgun (WGS) entry which is preliminary data.</text>
</comment>
<evidence type="ECO:0000313" key="3">
    <source>
        <dbReference type="Proteomes" id="UP000019678"/>
    </source>
</evidence>
<reference evidence="2 3" key="1">
    <citation type="submission" date="2013-05" db="EMBL/GenBank/DDBJ databases">
        <title>Genome assembly of Chondromyces apiculatus DSM 436.</title>
        <authorList>
            <person name="Sharma G."/>
            <person name="Khatri I."/>
            <person name="Kaur C."/>
            <person name="Mayilraj S."/>
            <person name="Subramanian S."/>
        </authorList>
    </citation>
    <scope>NUCLEOTIDE SEQUENCE [LARGE SCALE GENOMIC DNA]</scope>
    <source>
        <strain evidence="2 3">DSM 436</strain>
    </source>
</reference>
<name>A0A017SXY0_9BACT</name>
<dbReference type="InterPro" id="IPR000408">
    <property type="entry name" value="Reg_chr_condens"/>
</dbReference>
<dbReference type="STRING" id="1192034.CAP_7730"/>
<dbReference type="InterPro" id="IPR009091">
    <property type="entry name" value="RCC1/BLIP-II"/>
</dbReference>
<dbReference type="AlphaFoldDB" id="A0A017SXY0"/>
<organism evidence="2 3">
    <name type="scientific">Chondromyces apiculatus DSM 436</name>
    <dbReference type="NCBI Taxonomy" id="1192034"/>
    <lineage>
        <taxon>Bacteria</taxon>
        <taxon>Pseudomonadati</taxon>
        <taxon>Myxococcota</taxon>
        <taxon>Polyangia</taxon>
        <taxon>Polyangiales</taxon>
        <taxon>Polyangiaceae</taxon>
        <taxon>Chondromyces</taxon>
    </lineage>
</organism>
<dbReference type="eggNOG" id="COG5184">
    <property type="taxonomic scope" value="Bacteria"/>
</dbReference>
<proteinExistence type="predicted"/>
<dbReference type="OrthoDB" id="5520090at2"/>
<gene>
    <name evidence="2" type="ORF">CAP_7730</name>
</gene>
<dbReference type="eggNOG" id="COG1520">
    <property type="taxonomic scope" value="Bacteria"/>
</dbReference>
<evidence type="ECO:0000313" key="2">
    <source>
        <dbReference type="EMBL" id="EYF01849.1"/>
    </source>
</evidence>
<protein>
    <recommendedName>
        <fullName evidence="4">BNR repeat domain protein</fullName>
    </recommendedName>
</protein>
<keyword evidence="3" id="KW-1185">Reference proteome</keyword>
<sequence>MRRRQRLFFAGMVGLVAAVEGCSQVMVVEEAPPPGASAFCDCYTGPAGTEDVGICRSGQQTCNADGSGYGPCLGEVLPGSETCDPGAWTRTATASSTRRGRAARAVTVSSPQARPAKTATPGEMGSSLPAVDLGAGESATSVTTGVSHTCIRLAGGNLKCWGDNEAGQLGLGDTASRGSSPDALGDNLPPVKLYSGGW</sequence>
<dbReference type="SUPFAM" id="SSF50985">
    <property type="entry name" value="RCC1/BLIP-II"/>
    <property type="match status" value="1"/>
</dbReference>
<dbReference type="Proteomes" id="UP000019678">
    <property type="component" value="Unassembled WGS sequence"/>
</dbReference>
<dbReference type="PROSITE" id="PS50012">
    <property type="entry name" value="RCC1_3"/>
    <property type="match status" value="1"/>
</dbReference>
<accession>A0A017SXY0</accession>
<feature type="region of interest" description="Disordered" evidence="1">
    <location>
        <begin position="91"/>
        <end position="127"/>
    </location>
</feature>
<dbReference type="Gene3D" id="2.130.10.30">
    <property type="entry name" value="Regulator of chromosome condensation 1/beta-lactamase-inhibitor protein II"/>
    <property type="match status" value="1"/>
</dbReference>
<dbReference type="Pfam" id="PF13540">
    <property type="entry name" value="RCC1_2"/>
    <property type="match status" value="1"/>
</dbReference>
<feature type="compositionally biased region" description="Low complexity" evidence="1">
    <location>
        <begin position="91"/>
        <end position="110"/>
    </location>
</feature>
<dbReference type="RefSeq" id="WP_081865555.1">
    <property type="nucleotide sequence ID" value="NZ_ASRX01000070.1"/>
</dbReference>
<evidence type="ECO:0008006" key="4">
    <source>
        <dbReference type="Google" id="ProtNLM"/>
    </source>
</evidence>